<evidence type="ECO:0000313" key="3">
    <source>
        <dbReference type="Proteomes" id="UP001500253"/>
    </source>
</evidence>
<reference evidence="2 3" key="1">
    <citation type="journal article" date="2019" name="Int. J. Syst. Evol. Microbiol.">
        <title>The Global Catalogue of Microorganisms (GCM) 10K type strain sequencing project: providing services to taxonomists for standard genome sequencing and annotation.</title>
        <authorList>
            <consortium name="The Broad Institute Genomics Platform"/>
            <consortium name="The Broad Institute Genome Sequencing Center for Infectious Disease"/>
            <person name="Wu L."/>
            <person name="Ma J."/>
        </authorList>
    </citation>
    <scope>NUCLEOTIDE SEQUENCE [LARGE SCALE GENOMIC DNA]</scope>
    <source>
        <strain evidence="2 3">JCM 4316</strain>
    </source>
</reference>
<dbReference type="EMBL" id="BAAASD010000007">
    <property type="protein sequence ID" value="GAA2338121.1"/>
    <property type="molecule type" value="Genomic_DNA"/>
</dbReference>
<accession>A0ABN3FUV2</accession>
<dbReference type="Proteomes" id="UP001500253">
    <property type="component" value="Unassembled WGS sequence"/>
</dbReference>
<comment type="caution">
    <text evidence="2">The sequence shown here is derived from an EMBL/GenBank/DDBJ whole genome shotgun (WGS) entry which is preliminary data.</text>
</comment>
<feature type="region of interest" description="Disordered" evidence="1">
    <location>
        <begin position="1"/>
        <end position="167"/>
    </location>
</feature>
<feature type="compositionally biased region" description="Polar residues" evidence="1">
    <location>
        <begin position="23"/>
        <end position="37"/>
    </location>
</feature>
<proteinExistence type="predicted"/>
<evidence type="ECO:0000256" key="1">
    <source>
        <dbReference type="SAM" id="MobiDB-lite"/>
    </source>
</evidence>
<protein>
    <submittedName>
        <fullName evidence="2">Uncharacterized protein</fullName>
    </submittedName>
</protein>
<name>A0ABN3FUV2_9ACTN</name>
<keyword evidence="3" id="KW-1185">Reference proteome</keyword>
<sequence length="167" mass="18686">MQNPSVRPGRPPRARPTGAPQSPRLQNRLRSGTSGVASTAVRGSGRGTSGMLTRPAPRRLRPDEAAAEERELRTDTEREEDRPDPSERDSRPDTDRRDEEDRDDGREEERPLPDEPLPRTAPRPTPVTPVGWEPTIPSRETTGAIPHVSQYSWPPPTSSYDPPHPRR</sequence>
<gene>
    <name evidence="2" type="ORF">GCM10010246_23350</name>
</gene>
<evidence type="ECO:0000313" key="2">
    <source>
        <dbReference type="EMBL" id="GAA2338121.1"/>
    </source>
</evidence>
<feature type="compositionally biased region" description="Basic and acidic residues" evidence="1">
    <location>
        <begin position="60"/>
        <end position="117"/>
    </location>
</feature>
<organism evidence="2 3">
    <name type="scientific">Streptomyces cuspidosporus</name>
    <dbReference type="NCBI Taxonomy" id="66882"/>
    <lineage>
        <taxon>Bacteria</taxon>
        <taxon>Bacillati</taxon>
        <taxon>Actinomycetota</taxon>
        <taxon>Actinomycetes</taxon>
        <taxon>Kitasatosporales</taxon>
        <taxon>Streptomycetaceae</taxon>
        <taxon>Streptomyces</taxon>
    </lineage>
</organism>